<organism evidence="1 2">
    <name type="scientific">Stephania cephalantha</name>
    <dbReference type="NCBI Taxonomy" id="152367"/>
    <lineage>
        <taxon>Eukaryota</taxon>
        <taxon>Viridiplantae</taxon>
        <taxon>Streptophyta</taxon>
        <taxon>Embryophyta</taxon>
        <taxon>Tracheophyta</taxon>
        <taxon>Spermatophyta</taxon>
        <taxon>Magnoliopsida</taxon>
        <taxon>Ranunculales</taxon>
        <taxon>Menispermaceae</taxon>
        <taxon>Menispermoideae</taxon>
        <taxon>Cissampelideae</taxon>
        <taxon>Stephania</taxon>
    </lineage>
</organism>
<dbReference type="PANTHER" id="PTHR33985:SF29">
    <property type="entry name" value="FAS1 DOMAIN-CONTAINING PROTEIN"/>
    <property type="match status" value="1"/>
</dbReference>
<keyword evidence="2" id="KW-1185">Reference proteome</keyword>
<sequence>MNDVLHDDELIFHDLNKSTITIFSLTDDAFLISHFTQNTYELARIPCGAEKSRGGSELESLISTRSKLDTLLYGYSLHVTTSRNKSSLNNIVKIKEWDVYNDEHVLVHGIVKVIQSLFQDYAFRFLSFP</sequence>
<dbReference type="InterPro" id="IPR052806">
    <property type="entry name" value="Fasciclin-like_AGP"/>
</dbReference>
<dbReference type="Proteomes" id="UP001419268">
    <property type="component" value="Unassembled WGS sequence"/>
</dbReference>
<evidence type="ECO:0000313" key="2">
    <source>
        <dbReference type="Proteomes" id="UP001419268"/>
    </source>
</evidence>
<dbReference type="PANTHER" id="PTHR33985">
    <property type="entry name" value="OS02G0491300 PROTEIN-RELATED"/>
    <property type="match status" value="1"/>
</dbReference>
<name>A0AAP0NNC0_9MAGN</name>
<dbReference type="EMBL" id="JBBNAG010000008">
    <property type="protein sequence ID" value="KAK9112299.1"/>
    <property type="molecule type" value="Genomic_DNA"/>
</dbReference>
<comment type="caution">
    <text evidence="1">The sequence shown here is derived from an EMBL/GenBank/DDBJ whole genome shotgun (WGS) entry which is preliminary data.</text>
</comment>
<proteinExistence type="predicted"/>
<accession>A0AAP0NNC0</accession>
<protein>
    <submittedName>
        <fullName evidence="1">Uncharacterized protein</fullName>
    </submittedName>
</protein>
<evidence type="ECO:0000313" key="1">
    <source>
        <dbReference type="EMBL" id="KAK9112299.1"/>
    </source>
</evidence>
<reference evidence="1 2" key="1">
    <citation type="submission" date="2024-01" db="EMBL/GenBank/DDBJ databases">
        <title>Genome assemblies of Stephania.</title>
        <authorList>
            <person name="Yang L."/>
        </authorList>
    </citation>
    <scope>NUCLEOTIDE SEQUENCE [LARGE SCALE GENOMIC DNA]</scope>
    <source>
        <strain evidence="1">JXDWG</strain>
        <tissue evidence="1">Leaf</tissue>
    </source>
</reference>
<dbReference type="AlphaFoldDB" id="A0AAP0NNC0"/>
<gene>
    <name evidence="1" type="ORF">Scep_019818</name>
</gene>